<organism evidence="1 2">
    <name type="scientific">Saccharopolyspora phatthalungensis</name>
    <dbReference type="NCBI Taxonomy" id="664693"/>
    <lineage>
        <taxon>Bacteria</taxon>
        <taxon>Bacillati</taxon>
        <taxon>Actinomycetota</taxon>
        <taxon>Actinomycetes</taxon>
        <taxon>Pseudonocardiales</taxon>
        <taxon>Pseudonocardiaceae</taxon>
        <taxon>Saccharopolyspora</taxon>
    </lineage>
</organism>
<evidence type="ECO:0000313" key="2">
    <source>
        <dbReference type="Proteomes" id="UP000584374"/>
    </source>
</evidence>
<dbReference type="InterPro" id="IPR050072">
    <property type="entry name" value="Peptidase_M20A"/>
</dbReference>
<dbReference type="Proteomes" id="UP000584374">
    <property type="component" value="Unassembled WGS sequence"/>
</dbReference>
<dbReference type="InterPro" id="IPR002933">
    <property type="entry name" value="Peptidase_M20"/>
</dbReference>
<dbReference type="GO" id="GO:0006526">
    <property type="term" value="P:L-arginine biosynthetic process"/>
    <property type="evidence" value="ECO:0007669"/>
    <property type="project" value="TreeGrafter"/>
</dbReference>
<protein>
    <submittedName>
        <fullName evidence="1">Acetylornithine deacetylase</fullName>
        <ecNumber evidence="1">3.5.1.16</ecNumber>
    </submittedName>
</protein>
<keyword evidence="2" id="KW-1185">Reference proteome</keyword>
<sequence>MNGKDLDWLLELMAIPTVSPLEGGDLSGFVTAQQSFIEGALARGWQVRRHDHPPLADVLRADLPQQVRAVATAELLAAQPSVVVGFGGPQPVARRIVLNFHMDTVGPHVPPRLDGEVLRGRGAVDDKGPGVAALAGITAAFDRAPWLAEHIEVQVASVPGEEGGAMGVYGTRWLVESGCVGRLMLFAEPTGGRVFDACSAAMTPMLSVHGEDSTDDHPARGHNATVALGFLACRLAEELGPLAEKLGAKVCVAGVHSGTEHNRVYGSGELRLNIAYYDEQSATALAAEVQRVADNAGEEFAARFRDNPVTCRLLADWSTTVRLTWLKRGLPALANRDPEMEALLGTAGFPRHDAIADGSAFTCDAIWAPAPGRYVAACGPGDLDANGAHTPDEHVALGELSRYADHCRDLVLAFGAHVRNTELEGTT</sequence>
<dbReference type="EMBL" id="JACHIW010000001">
    <property type="protein sequence ID" value="MBB5157227.1"/>
    <property type="molecule type" value="Genomic_DNA"/>
</dbReference>
<proteinExistence type="predicted"/>
<dbReference type="Gene3D" id="3.40.630.10">
    <property type="entry name" value="Zn peptidases"/>
    <property type="match status" value="1"/>
</dbReference>
<keyword evidence="1" id="KW-0378">Hydrolase</keyword>
<comment type="caution">
    <text evidence="1">The sequence shown here is derived from an EMBL/GenBank/DDBJ whole genome shotgun (WGS) entry which is preliminary data.</text>
</comment>
<reference evidence="1 2" key="1">
    <citation type="submission" date="2020-08" db="EMBL/GenBank/DDBJ databases">
        <title>Sequencing the genomes of 1000 actinobacteria strains.</title>
        <authorList>
            <person name="Klenk H.-P."/>
        </authorList>
    </citation>
    <scope>NUCLEOTIDE SEQUENCE [LARGE SCALE GENOMIC DNA]</scope>
    <source>
        <strain evidence="1 2">DSM 45584</strain>
    </source>
</reference>
<dbReference type="SUPFAM" id="SSF53187">
    <property type="entry name" value="Zn-dependent exopeptidases"/>
    <property type="match status" value="1"/>
</dbReference>
<dbReference type="AlphaFoldDB" id="A0A840QBA7"/>
<dbReference type="GO" id="GO:0008777">
    <property type="term" value="F:acetylornithine deacetylase activity"/>
    <property type="evidence" value="ECO:0007669"/>
    <property type="project" value="UniProtKB-EC"/>
</dbReference>
<gene>
    <name evidence="1" type="ORF">BJ970_004761</name>
</gene>
<dbReference type="Pfam" id="PF01546">
    <property type="entry name" value="Peptidase_M20"/>
    <property type="match status" value="1"/>
</dbReference>
<dbReference type="PANTHER" id="PTHR43808">
    <property type="entry name" value="ACETYLORNITHINE DEACETYLASE"/>
    <property type="match status" value="1"/>
</dbReference>
<dbReference type="EC" id="3.5.1.16" evidence="1"/>
<accession>A0A840QBA7</accession>
<evidence type="ECO:0000313" key="1">
    <source>
        <dbReference type="EMBL" id="MBB5157227.1"/>
    </source>
</evidence>
<dbReference type="Gene3D" id="3.30.70.360">
    <property type="match status" value="1"/>
</dbReference>
<name>A0A840QBA7_9PSEU</name>
<dbReference type="PANTHER" id="PTHR43808:SF31">
    <property type="entry name" value="N-ACETYL-L-CITRULLINE DEACETYLASE"/>
    <property type="match status" value="1"/>
</dbReference>
<dbReference type="RefSeq" id="WP_184728223.1">
    <property type="nucleotide sequence ID" value="NZ_JACHIW010000001.1"/>
</dbReference>